<protein>
    <submittedName>
        <fullName evidence="1">Uncharacterized protein</fullName>
    </submittedName>
</protein>
<dbReference type="RefSeq" id="XP_047762007.1">
    <property type="nucleotide sequence ID" value="XM_047905340.1"/>
</dbReference>
<reference evidence="1" key="1">
    <citation type="submission" date="2021-12" db="EMBL/GenBank/DDBJ databases">
        <authorList>
            <person name="Zaccaron A."/>
            <person name="Stergiopoulos I."/>
        </authorList>
    </citation>
    <scope>NUCLEOTIDE SEQUENCE</scope>
    <source>
        <strain evidence="1">Race5_Kim</strain>
    </source>
</reference>
<evidence type="ECO:0000313" key="2">
    <source>
        <dbReference type="Proteomes" id="UP000756132"/>
    </source>
</evidence>
<dbReference type="EMBL" id="CP090167">
    <property type="protein sequence ID" value="UJO17641.1"/>
    <property type="molecule type" value="Genomic_DNA"/>
</dbReference>
<evidence type="ECO:0000313" key="1">
    <source>
        <dbReference type="EMBL" id="UJO17641.1"/>
    </source>
</evidence>
<gene>
    <name evidence="1" type="ORF">CLAFUR5_06192</name>
</gene>
<dbReference type="AlphaFoldDB" id="A0A9Q8P972"/>
<name>A0A9Q8P972_PASFU</name>
<dbReference type="GeneID" id="71986070"/>
<organism evidence="1 2">
    <name type="scientific">Passalora fulva</name>
    <name type="common">Tomato leaf mold</name>
    <name type="synonym">Cladosporium fulvum</name>
    <dbReference type="NCBI Taxonomy" id="5499"/>
    <lineage>
        <taxon>Eukaryota</taxon>
        <taxon>Fungi</taxon>
        <taxon>Dikarya</taxon>
        <taxon>Ascomycota</taxon>
        <taxon>Pezizomycotina</taxon>
        <taxon>Dothideomycetes</taxon>
        <taxon>Dothideomycetidae</taxon>
        <taxon>Mycosphaerellales</taxon>
        <taxon>Mycosphaerellaceae</taxon>
        <taxon>Fulvia</taxon>
    </lineage>
</organism>
<reference evidence="1" key="2">
    <citation type="journal article" date="2022" name="Microb. Genom.">
        <title>A chromosome-scale genome assembly of the tomato pathogen Cladosporium fulvum reveals a compartmentalized genome architecture and the presence of a dispensable chromosome.</title>
        <authorList>
            <person name="Zaccaron A.Z."/>
            <person name="Chen L.H."/>
            <person name="Samaras A."/>
            <person name="Stergiopoulos I."/>
        </authorList>
    </citation>
    <scope>NUCLEOTIDE SEQUENCE</scope>
    <source>
        <strain evidence="1">Race5_Kim</strain>
    </source>
</reference>
<dbReference type="Proteomes" id="UP000756132">
    <property type="component" value="Chromosome 5"/>
</dbReference>
<keyword evidence="2" id="KW-1185">Reference proteome</keyword>
<accession>A0A9Q8P972</accession>
<proteinExistence type="predicted"/>
<sequence length="234" mass="25984">MLPNTYGFTDPAELQALAMERVRISFPAFSRRLADLERKYLAVGLNYHFIPLAMRTKADDSKVQLCTTSLTVRPSIDPADGLPEPCKVLQDLRDRRDAAKAAMKLGNGVEAETLIGMSRLDDFATCMETLDGAVNELMDAWAMSDGVMSGPHNQYEVENIKREWILSIPFIVDAIEKSLANEEQAYRMAVDSWLSGEDGIDGLGSLLADDSELDQVDGANAFVDFGEEWWDALR</sequence>
<dbReference type="OrthoDB" id="3630271at2759"/>
<dbReference type="KEGG" id="ffu:CLAFUR5_06192"/>